<protein>
    <submittedName>
        <fullName evidence="2">Uncharacterized protein</fullName>
    </submittedName>
</protein>
<feature type="transmembrane region" description="Helical" evidence="1">
    <location>
        <begin position="486"/>
        <end position="504"/>
    </location>
</feature>
<sequence length="1251" mass="145154">MIKYERIRQYIFDQNFYNTETDDEHIKRKELISSRFYLILLMIILYAYTLYITSTTQITPIIIFKPTIEQYEELIEQYPNTLNCPCEQIPISYGEFINILPVYHQICSSDFVSQQWIDYLFYENSSYYYELDFRHSASAQFQILHALCEQAEQTVNYSLTQFYSNQFITNQLISMETFDIQTNSFIELFKRTTSPLFLDIFSLIRQILLEQLFILGMGTQYTVKCCDNKDLDTIYLDIISYYETQPKYFTCTCIDTQVCKLPGGIYTNIIRYDYAGSDPSYEGMPKKSNTYNVNATFLLPGIFVGCAPIESLFYSTIECLFNDTCFNQIGTNINYTSISIDSFSKLNQSLSASQTTYETLINNLFIEEWITNISFNDYFDQCQPLQCQYTNEIGQSWTSILASVISLYGGLGHFLPFIILVIVNFLFKIRQYHQAQVNVILPKVPMKTRWNQLMEKTANFIKKLNIFQSGSIDEHIKQNEILSTRFYFIALPILLTIFGVYLSLDKQIKIITIDNPTQNQYEQLKNYSFDSLQCPCSQISIKYNTFIVFQPRYHQICSSIFVSDLWLNNIYWDTANQGDFIHLSPSFFHFLLILCQAADETVINSLVLFNENEYLTSEVVSSDIFTSEVISFIELFKTTTQLLFQLRMNLIRQIISGNQLINYWSTNSFFSSFYGDYGLEYHSVIRTLSKCSCATNLLCKQPMILSSDIRQYTILGIFEACFTIDTLLLSTTECFFSKDCINTLKSFMLTTEIIYKRLIPLNMSISSQYQPNTTIETIVNNLFVEDWNEIYSYSQYYNQCQPSYCSYTIEEKSSSIYIFTKLIAIYGGIPLSDRIRQIFPLVKTKLLNLNLFQTRSTNPHTIRKQLFTTRFYIIILIIIFPILLSYILLNQKSVTVTVKLQSLDQYNNLRMKYPTTITCPCTDISIRYNQFIELNPSYHQICSSDFVSQQWFEYLYDENKAHEKSYYATASAQFQILSSLCKQAQEAVNSSLIQFYATKLTSSELISSDLLQIQVDTGVNSFKKAMPQTFNQALDMLSSFIHGNTFMSTYETNWKFTVLVTYSEAPIYTNPQSYGNSCSCATSLKCSQQAVLNDTLNITLPGLLIGCYPLESLLQSTLECLYNEQCLNLILIFFGNQISNESSFEILNSSLLSESSFQMNETVQDMVDRLFVNEWNIIHSYQNYYEQCHPSQCTYSYIQNSDIPYVVTTIVGLYGGITIVLKVLSKFMIHIFFWIKNHKHTAVVPMAPSTN</sequence>
<feature type="transmembrane region" description="Helical" evidence="1">
    <location>
        <begin position="1203"/>
        <end position="1224"/>
    </location>
</feature>
<dbReference type="AlphaFoldDB" id="A0A814B9C8"/>
<organism evidence="2 3">
    <name type="scientific">Adineta steineri</name>
    <dbReference type="NCBI Taxonomy" id="433720"/>
    <lineage>
        <taxon>Eukaryota</taxon>
        <taxon>Metazoa</taxon>
        <taxon>Spiralia</taxon>
        <taxon>Gnathifera</taxon>
        <taxon>Rotifera</taxon>
        <taxon>Eurotatoria</taxon>
        <taxon>Bdelloidea</taxon>
        <taxon>Adinetida</taxon>
        <taxon>Adinetidae</taxon>
        <taxon>Adineta</taxon>
    </lineage>
</organism>
<accession>A0A814B9C8</accession>
<dbReference type="EMBL" id="CAJNON010000076">
    <property type="protein sequence ID" value="CAF0923634.1"/>
    <property type="molecule type" value="Genomic_DNA"/>
</dbReference>
<feature type="transmembrane region" description="Helical" evidence="1">
    <location>
        <begin position="36"/>
        <end position="54"/>
    </location>
</feature>
<feature type="transmembrane region" description="Helical" evidence="1">
    <location>
        <begin position="405"/>
        <end position="427"/>
    </location>
</feature>
<proteinExistence type="predicted"/>
<keyword evidence="1" id="KW-0812">Transmembrane</keyword>
<comment type="caution">
    <text evidence="2">The sequence shown here is derived from an EMBL/GenBank/DDBJ whole genome shotgun (WGS) entry which is preliminary data.</text>
</comment>
<evidence type="ECO:0000256" key="1">
    <source>
        <dbReference type="SAM" id="Phobius"/>
    </source>
</evidence>
<gene>
    <name evidence="2" type="ORF">VCS650_LOCUS10518</name>
</gene>
<dbReference type="OrthoDB" id="10026343at2759"/>
<dbReference type="Proteomes" id="UP000663891">
    <property type="component" value="Unassembled WGS sequence"/>
</dbReference>
<keyword evidence="1" id="KW-1133">Transmembrane helix</keyword>
<feature type="transmembrane region" description="Helical" evidence="1">
    <location>
        <begin position="871"/>
        <end position="889"/>
    </location>
</feature>
<keyword evidence="1" id="KW-0472">Membrane</keyword>
<evidence type="ECO:0000313" key="2">
    <source>
        <dbReference type="EMBL" id="CAF0923634.1"/>
    </source>
</evidence>
<evidence type="ECO:0000313" key="3">
    <source>
        <dbReference type="Proteomes" id="UP000663891"/>
    </source>
</evidence>
<reference evidence="2" key="1">
    <citation type="submission" date="2021-02" db="EMBL/GenBank/DDBJ databases">
        <authorList>
            <person name="Nowell W R."/>
        </authorList>
    </citation>
    <scope>NUCLEOTIDE SEQUENCE</scope>
</reference>
<name>A0A814B9C8_9BILA</name>